<dbReference type="InterPro" id="IPR006439">
    <property type="entry name" value="HAD-SF_hydro_IA"/>
</dbReference>
<keyword evidence="3 5" id="KW-0378">Hydrolase</keyword>
<protein>
    <submittedName>
        <fullName evidence="5">Hydrolase (HAD superfamily)</fullName>
        <ecNumber evidence="5">3.1.3.18</ecNumber>
    </submittedName>
</protein>
<dbReference type="PRINTS" id="PR00413">
    <property type="entry name" value="HADHALOGNASE"/>
</dbReference>
<gene>
    <name evidence="5" type="ordered locus">MexAM1_META2p0461</name>
</gene>
<evidence type="ECO:0000313" key="6">
    <source>
        <dbReference type="Proteomes" id="UP000009081"/>
    </source>
</evidence>
<dbReference type="NCBIfam" id="TIGR01662">
    <property type="entry name" value="HAD-SF-IIIA"/>
    <property type="match status" value="1"/>
</dbReference>
<dbReference type="Gene3D" id="3.40.50.1000">
    <property type="entry name" value="HAD superfamily/HAD-like"/>
    <property type="match status" value="1"/>
</dbReference>
<evidence type="ECO:0000256" key="3">
    <source>
        <dbReference type="ARBA" id="ARBA00022801"/>
    </source>
</evidence>
<dbReference type="InterPro" id="IPR051400">
    <property type="entry name" value="HAD-like_hydrolase"/>
</dbReference>
<dbReference type="PANTHER" id="PTHR46470:SF2">
    <property type="entry name" value="GLYCERALDEHYDE 3-PHOSPHATE PHOSPHATASE"/>
    <property type="match status" value="1"/>
</dbReference>
<keyword evidence="4" id="KW-0460">Magnesium</keyword>
<dbReference type="GO" id="GO:0044281">
    <property type="term" value="P:small molecule metabolic process"/>
    <property type="evidence" value="ECO:0007669"/>
    <property type="project" value="UniProtKB-ARBA"/>
</dbReference>
<dbReference type="InterPro" id="IPR036412">
    <property type="entry name" value="HAD-like_sf"/>
</dbReference>
<geneLocation type="plasmid" evidence="5 6">
    <name>megaplasmid</name>
</geneLocation>
<sequence length="226" mass="24921">MIDAVLFDLDETLLDRTNSLKAFLRDQFARHADHLGQVRLEEWSARFLVLDRRGHVRKSVVYPAILGEFGGRAEHAGALLADYRARCARFAQPFDGMKAVLKELRARGLALGIVTNGETEFQSRHVEALELDGLIDAVLISEREGLRKPDAALFLRAAMACRTEPSRCLFVGDNPVADILGAHAVGMRTAWFRGAAEWPSDAAPNPGASIDRLSEVLSLVRFQAAQ</sequence>
<dbReference type="SFLD" id="SFLDG01129">
    <property type="entry name" value="C1.5:_HAD__Beta-PGM__Phosphata"/>
    <property type="match status" value="1"/>
</dbReference>
<dbReference type="AlphaFoldDB" id="C5B4D0"/>
<dbReference type="NCBIfam" id="TIGR01549">
    <property type="entry name" value="HAD-SF-IA-v1"/>
    <property type="match status" value="1"/>
</dbReference>
<evidence type="ECO:0000256" key="2">
    <source>
        <dbReference type="ARBA" id="ARBA00022723"/>
    </source>
</evidence>
<dbReference type="OrthoDB" id="9809962at2"/>
<dbReference type="PANTHER" id="PTHR46470">
    <property type="entry name" value="N-ACYLNEURAMINATE-9-PHOSPHATASE"/>
    <property type="match status" value="1"/>
</dbReference>
<dbReference type="SUPFAM" id="SSF56784">
    <property type="entry name" value="HAD-like"/>
    <property type="match status" value="1"/>
</dbReference>
<dbReference type="GO" id="GO:0008967">
    <property type="term" value="F:phosphoglycolate phosphatase activity"/>
    <property type="evidence" value="ECO:0007669"/>
    <property type="project" value="UniProtKB-EC"/>
</dbReference>
<evidence type="ECO:0000256" key="1">
    <source>
        <dbReference type="ARBA" id="ARBA00001946"/>
    </source>
</evidence>
<dbReference type="Gene3D" id="1.20.120.1600">
    <property type="match status" value="1"/>
</dbReference>
<dbReference type="NCBIfam" id="TIGR01509">
    <property type="entry name" value="HAD-SF-IA-v3"/>
    <property type="match status" value="1"/>
</dbReference>
<reference evidence="5 6" key="1">
    <citation type="journal article" date="2009" name="PLoS ONE">
        <title>Methylobacterium genome sequences: a reference blueprint to investigate microbial metabolism of C1 compounds from natural and industrial sources.</title>
        <authorList>
            <person name="Vuilleumier S."/>
            <person name="Chistoserdova L."/>
            <person name="Lee M.-C."/>
            <person name="Bringel F."/>
            <person name="Lajus A."/>
            <person name="Zhou Y."/>
            <person name="Gourion B."/>
            <person name="Barbe V."/>
            <person name="Chang J."/>
            <person name="Cruveiller S."/>
            <person name="Dossat C."/>
            <person name="Gillett W."/>
            <person name="Gruffaz C."/>
            <person name="Haugen E."/>
            <person name="Hourcade E."/>
            <person name="Levy R."/>
            <person name="Mangenot S."/>
            <person name="Muller E."/>
            <person name="Nadalig T."/>
            <person name="Pagni M."/>
            <person name="Penny C."/>
            <person name="Peyraud R."/>
            <person name="Robinson D.G."/>
            <person name="Roche D."/>
            <person name="Rouy Z."/>
            <person name="Saenampechek C."/>
            <person name="Salvignol G."/>
            <person name="Vallenet D."/>
            <person name="Wu Z."/>
            <person name="Marx C.J."/>
            <person name="Vorholt J.A."/>
            <person name="Olson M.V."/>
            <person name="Kaul R."/>
            <person name="Weissenbach J."/>
            <person name="Medigue C."/>
            <person name="Lidstrom M.E."/>
        </authorList>
    </citation>
    <scope>NUCLEOTIDE SEQUENCE [LARGE SCALE GENOMIC DNA]</scope>
    <source>
        <strain evidence="6">ATCC 14718 / DSM 1338 / JCM 2805 / NCIMB 9133 / AM1</strain>
    </source>
</reference>
<keyword evidence="5" id="KW-0614">Plasmid</keyword>
<dbReference type="RefSeq" id="WP_012753783.1">
    <property type="nucleotide sequence ID" value="NC_012811.1"/>
</dbReference>
<dbReference type="Pfam" id="PF00702">
    <property type="entry name" value="Hydrolase"/>
    <property type="match status" value="1"/>
</dbReference>
<keyword evidence="6" id="KW-1185">Reference proteome</keyword>
<comment type="cofactor">
    <cofactor evidence="1">
        <name>Mg(2+)</name>
        <dbReference type="ChEBI" id="CHEBI:18420"/>
    </cofactor>
</comment>
<accession>C5B4D0</accession>
<name>C5B4D0_METEA</name>
<keyword evidence="2" id="KW-0479">Metal-binding</keyword>
<evidence type="ECO:0000313" key="5">
    <source>
        <dbReference type="EMBL" id="ACS43312.1"/>
    </source>
</evidence>
<dbReference type="EMBL" id="CP001511">
    <property type="protein sequence ID" value="ACS43312.1"/>
    <property type="molecule type" value="Genomic_DNA"/>
</dbReference>
<dbReference type="HOGENOM" id="CLU_045011_8_3_5"/>
<organism evidence="5 6">
    <name type="scientific">Methylorubrum extorquens (strain ATCC 14718 / DSM 1338 / JCM 2805 / NCIMB 9133 / AM1)</name>
    <name type="common">Methylobacterium extorquens</name>
    <dbReference type="NCBI Taxonomy" id="272630"/>
    <lineage>
        <taxon>Bacteria</taxon>
        <taxon>Pseudomonadati</taxon>
        <taxon>Pseudomonadota</taxon>
        <taxon>Alphaproteobacteria</taxon>
        <taxon>Hyphomicrobiales</taxon>
        <taxon>Methylobacteriaceae</taxon>
        <taxon>Methylorubrum</taxon>
    </lineage>
</organism>
<dbReference type="SFLD" id="SFLDS00003">
    <property type="entry name" value="Haloacid_Dehalogenase"/>
    <property type="match status" value="1"/>
</dbReference>
<proteinExistence type="predicted"/>
<dbReference type="InterPro" id="IPR006549">
    <property type="entry name" value="HAD-SF_hydro_IIIA"/>
</dbReference>
<evidence type="ECO:0000256" key="4">
    <source>
        <dbReference type="ARBA" id="ARBA00022842"/>
    </source>
</evidence>
<dbReference type="KEGG" id="mea:Mex_2p0461"/>
<dbReference type="InterPro" id="IPR023214">
    <property type="entry name" value="HAD_sf"/>
</dbReference>
<dbReference type="Proteomes" id="UP000009081">
    <property type="component" value="Plasmid megaplasmid"/>
</dbReference>
<dbReference type="GO" id="GO:0046872">
    <property type="term" value="F:metal ion binding"/>
    <property type="evidence" value="ECO:0007669"/>
    <property type="project" value="UniProtKB-KW"/>
</dbReference>
<dbReference type="EC" id="3.1.3.18" evidence="5"/>